<reference evidence="1 2" key="1">
    <citation type="submission" date="2017-07" db="EMBL/GenBank/DDBJ databases">
        <title>Isolation and whole genome analysis of endospore-forming bacteria from heroin.</title>
        <authorList>
            <person name="Kalinowski J."/>
            <person name="Ahrens B."/>
            <person name="Al-Dilaimi A."/>
            <person name="Winkler A."/>
            <person name="Wibberg D."/>
            <person name="Schleenbecker U."/>
            <person name="Ruckert C."/>
            <person name="Wolfel R."/>
            <person name="Grass G."/>
        </authorList>
    </citation>
    <scope>NUCLEOTIDE SEQUENCE [LARGE SCALE GENOMIC DNA]</scope>
    <source>
        <strain evidence="1 2">7537-G1</strain>
    </source>
</reference>
<dbReference type="AlphaFoldDB" id="A0A268EDE8"/>
<comment type="caution">
    <text evidence="1">The sequence shown here is derived from an EMBL/GenBank/DDBJ whole genome shotgun (WGS) entry which is preliminary data.</text>
</comment>
<sequence length="76" mass="9119">MGHIESQLRISDANELTYQQLVDILYHEDNKFKVEYPIEIFEIINITNILFDLYDKFILRKNGFVIHSHESLHEIN</sequence>
<dbReference type="EMBL" id="NPBY01000157">
    <property type="protein sequence ID" value="PAD71137.1"/>
    <property type="molecule type" value="Genomic_DNA"/>
</dbReference>
<evidence type="ECO:0000313" key="1">
    <source>
        <dbReference type="EMBL" id="PAD71137.1"/>
    </source>
</evidence>
<name>A0A268EDE8_9BACL</name>
<organism evidence="1 2">
    <name type="scientific">Paenibacillus campinasensis</name>
    <dbReference type="NCBI Taxonomy" id="66347"/>
    <lineage>
        <taxon>Bacteria</taxon>
        <taxon>Bacillati</taxon>
        <taxon>Bacillota</taxon>
        <taxon>Bacilli</taxon>
        <taxon>Bacillales</taxon>
        <taxon>Paenibacillaceae</taxon>
        <taxon>Paenibacillus</taxon>
    </lineage>
</organism>
<dbReference type="RefSeq" id="WP_244908331.1">
    <property type="nucleotide sequence ID" value="NZ_NPBY01000157.1"/>
</dbReference>
<proteinExistence type="predicted"/>
<dbReference type="Proteomes" id="UP000215596">
    <property type="component" value="Unassembled WGS sequence"/>
</dbReference>
<protein>
    <submittedName>
        <fullName evidence="1">Uncharacterized protein</fullName>
    </submittedName>
</protein>
<feature type="non-terminal residue" evidence="1">
    <location>
        <position position="76"/>
    </location>
</feature>
<gene>
    <name evidence="1" type="ORF">CHH67_25825</name>
</gene>
<evidence type="ECO:0000313" key="2">
    <source>
        <dbReference type="Proteomes" id="UP000215596"/>
    </source>
</evidence>
<accession>A0A268EDE8</accession>